<dbReference type="InterPro" id="IPR011009">
    <property type="entry name" value="Kinase-like_dom_sf"/>
</dbReference>
<organism evidence="2 3">
    <name type="scientific">Candidatus Avipropionibacterium avicola</name>
    <dbReference type="NCBI Taxonomy" id="2840701"/>
    <lineage>
        <taxon>Bacteria</taxon>
        <taxon>Bacillati</taxon>
        <taxon>Actinomycetota</taxon>
        <taxon>Actinomycetes</taxon>
        <taxon>Propionibacteriales</taxon>
        <taxon>Propionibacteriaceae</taxon>
        <taxon>Propionibacteriaceae incertae sedis</taxon>
        <taxon>Candidatus Avipropionibacterium</taxon>
    </lineage>
</organism>
<comment type="caution">
    <text evidence="2">The sequence shown here is derived from an EMBL/GenBank/DDBJ whole genome shotgun (WGS) entry which is preliminary data.</text>
</comment>
<evidence type="ECO:0000313" key="2">
    <source>
        <dbReference type="EMBL" id="HIT75988.1"/>
    </source>
</evidence>
<dbReference type="Proteomes" id="UP000886842">
    <property type="component" value="Unassembled WGS sequence"/>
</dbReference>
<evidence type="ECO:0000313" key="3">
    <source>
        <dbReference type="Proteomes" id="UP000886842"/>
    </source>
</evidence>
<name>A0A9D1GZU4_9ACTN</name>
<feature type="non-terminal residue" evidence="2">
    <location>
        <position position="284"/>
    </location>
</feature>
<feature type="domain" description="Aminoglycoside phosphotransferase" evidence="1">
    <location>
        <begin position="83"/>
        <end position="250"/>
    </location>
</feature>
<dbReference type="Pfam" id="PF01636">
    <property type="entry name" value="APH"/>
    <property type="match status" value="1"/>
</dbReference>
<dbReference type="SUPFAM" id="SSF56112">
    <property type="entry name" value="Protein kinase-like (PK-like)"/>
    <property type="match status" value="1"/>
</dbReference>
<dbReference type="EMBL" id="DVLP01000310">
    <property type="protein sequence ID" value="HIT75988.1"/>
    <property type="molecule type" value="Genomic_DNA"/>
</dbReference>
<dbReference type="InterPro" id="IPR002575">
    <property type="entry name" value="Aminoglycoside_PTrfase"/>
</dbReference>
<gene>
    <name evidence="2" type="ORF">IAA98_10415</name>
</gene>
<dbReference type="AlphaFoldDB" id="A0A9D1GZU4"/>
<evidence type="ECO:0000259" key="1">
    <source>
        <dbReference type="Pfam" id="PF01636"/>
    </source>
</evidence>
<proteinExistence type="predicted"/>
<reference evidence="2" key="1">
    <citation type="submission" date="2020-10" db="EMBL/GenBank/DDBJ databases">
        <authorList>
            <person name="Gilroy R."/>
        </authorList>
    </citation>
    <scope>NUCLEOTIDE SEQUENCE</scope>
    <source>
        <strain evidence="2">ChiGjej1B1-24693</strain>
    </source>
</reference>
<protein>
    <recommendedName>
        <fullName evidence="1">Aminoglycoside phosphotransferase domain-containing protein</fullName>
    </recommendedName>
</protein>
<reference evidence="2" key="2">
    <citation type="journal article" date="2021" name="PeerJ">
        <title>Extensive microbial diversity within the chicken gut microbiome revealed by metagenomics and culture.</title>
        <authorList>
            <person name="Gilroy R."/>
            <person name="Ravi A."/>
            <person name="Getino M."/>
            <person name="Pursley I."/>
            <person name="Horton D.L."/>
            <person name="Alikhan N.F."/>
            <person name="Baker D."/>
            <person name="Gharbi K."/>
            <person name="Hall N."/>
            <person name="Watson M."/>
            <person name="Adriaenssens E.M."/>
            <person name="Foster-Nyarko E."/>
            <person name="Jarju S."/>
            <person name="Secka A."/>
            <person name="Antonio M."/>
            <person name="Oren A."/>
            <person name="Chaudhuri R.R."/>
            <person name="La Ragione R."/>
            <person name="Hildebrand F."/>
            <person name="Pallen M.J."/>
        </authorList>
    </citation>
    <scope>NUCLEOTIDE SEQUENCE</scope>
    <source>
        <strain evidence="2">ChiGjej1B1-24693</strain>
    </source>
</reference>
<dbReference type="Gene3D" id="3.90.1200.10">
    <property type="match status" value="1"/>
</dbReference>
<accession>A0A9D1GZU4</accession>
<sequence>MEWPIMETPPDTYLHAERTLWSELPPEIHTWVAHTVGDIGGSVRDCVGGMATGAAAVVPGSRRTGFVKAIDVTSNPQGGQMYRREAEVAGQLPRHRSIPELWATTDIESVNGSLWRVNLLEARAGITPPHPWSPAVLDTVVRAWDEVRPVLAPVAWDGSAGLTATLTAWQDIVLDETDPWQQRALRWVDREIELGRVVDGGDDAVLSHMDLRADNILVDAESGQVSFLDWAHPGTAARWVDGALLLADVVGSGAGVDSGGPIDVLQWFERTDPDVDPELLVALV</sequence>